<organism evidence="3 4">
    <name type="scientific">Dillenia turbinata</name>
    <dbReference type="NCBI Taxonomy" id="194707"/>
    <lineage>
        <taxon>Eukaryota</taxon>
        <taxon>Viridiplantae</taxon>
        <taxon>Streptophyta</taxon>
        <taxon>Embryophyta</taxon>
        <taxon>Tracheophyta</taxon>
        <taxon>Spermatophyta</taxon>
        <taxon>Magnoliopsida</taxon>
        <taxon>eudicotyledons</taxon>
        <taxon>Gunneridae</taxon>
        <taxon>Pentapetalae</taxon>
        <taxon>Dilleniales</taxon>
        <taxon>Dilleniaceae</taxon>
        <taxon>Dillenia</taxon>
    </lineage>
</organism>
<evidence type="ECO:0000313" key="3">
    <source>
        <dbReference type="EMBL" id="KAK6939126.1"/>
    </source>
</evidence>
<sequence>MGNFHRKRVTENGGQQSEKKLGKREVIHREFTGRLRGVPNIASWVVAGTLAYFLWVKPSQDLKRQQQDFSFPLKRLLWPRLQIGVVMLRKQNLPPDPRRICWRRNAREEDWSRWRESLGELIEPQLIIFNRLEDEHDSISRALGADTGSVAKITCSTGCRVSQLLNELMDLSTYDRAASLLQY</sequence>
<feature type="region of interest" description="Disordered" evidence="1">
    <location>
        <begin position="1"/>
        <end position="23"/>
    </location>
</feature>
<keyword evidence="2" id="KW-1133">Transmembrane helix</keyword>
<keyword evidence="2" id="KW-0812">Transmembrane</keyword>
<evidence type="ECO:0000313" key="4">
    <source>
        <dbReference type="Proteomes" id="UP001370490"/>
    </source>
</evidence>
<protein>
    <submittedName>
        <fullName evidence="3">Uncharacterized protein</fullName>
    </submittedName>
</protein>
<dbReference type="Proteomes" id="UP001370490">
    <property type="component" value="Unassembled WGS sequence"/>
</dbReference>
<dbReference type="AlphaFoldDB" id="A0AAN8VZW1"/>
<proteinExistence type="predicted"/>
<reference evidence="3 4" key="1">
    <citation type="submission" date="2023-12" db="EMBL/GenBank/DDBJ databases">
        <title>A high-quality genome assembly for Dillenia turbinata (Dilleniales).</title>
        <authorList>
            <person name="Chanderbali A."/>
        </authorList>
    </citation>
    <scope>NUCLEOTIDE SEQUENCE [LARGE SCALE GENOMIC DNA]</scope>
    <source>
        <strain evidence="3">LSX21</strain>
        <tissue evidence="3">Leaf</tissue>
    </source>
</reference>
<name>A0AAN8VZW1_9MAGN</name>
<dbReference type="PANTHER" id="PTHR37213">
    <property type="entry name" value="SUBTILISIN-LIKE PROTEASE"/>
    <property type="match status" value="1"/>
</dbReference>
<gene>
    <name evidence="3" type="ORF">RJ641_032634</name>
</gene>
<keyword evidence="2" id="KW-0472">Membrane</keyword>
<comment type="caution">
    <text evidence="3">The sequence shown here is derived from an EMBL/GenBank/DDBJ whole genome shotgun (WGS) entry which is preliminary data.</text>
</comment>
<feature type="transmembrane region" description="Helical" evidence="2">
    <location>
        <begin position="37"/>
        <end position="55"/>
    </location>
</feature>
<dbReference type="EMBL" id="JBAMMX010000006">
    <property type="protein sequence ID" value="KAK6939126.1"/>
    <property type="molecule type" value="Genomic_DNA"/>
</dbReference>
<dbReference type="PANTHER" id="PTHR37213:SF1">
    <property type="entry name" value="SUBTILISIN-LIKE PROTEASE"/>
    <property type="match status" value="1"/>
</dbReference>
<evidence type="ECO:0000256" key="1">
    <source>
        <dbReference type="SAM" id="MobiDB-lite"/>
    </source>
</evidence>
<accession>A0AAN8VZW1</accession>
<evidence type="ECO:0000256" key="2">
    <source>
        <dbReference type="SAM" id="Phobius"/>
    </source>
</evidence>
<feature type="non-terminal residue" evidence="3">
    <location>
        <position position="183"/>
    </location>
</feature>
<keyword evidence="4" id="KW-1185">Reference proteome</keyword>